<reference evidence="1 2" key="1">
    <citation type="submission" date="2021-04" db="EMBL/GenBank/DDBJ databases">
        <title>Allobacillus sp. nov. SKP8-2 isolated from shrimp paste.</title>
        <authorList>
            <person name="Tanasupawat S."/>
            <person name="Yiamsombat S."/>
            <person name="Kanchanasin P."/>
            <person name="Kuncharoen N."/>
        </authorList>
    </citation>
    <scope>NUCLEOTIDE SEQUENCE [LARGE SCALE GENOMIC DNA]</scope>
    <source>
        <strain evidence="1 2">SKP8-2</strain>
    </source>
</reference>
<dbReference type="Gene3D" id="2.40.30.80">
    <property type="entry name" value="YkvR-like"/>
    <property type="match status" value="1"/>
</dbReference>
<sequence length="101" mass="11773">MQQTVILNDDLKINATNLYTEDVVDFQSGKKRKTIHVDFKVTSEDYHRVATFLYKNDFDVKVPTLNLQFPAYIQKYTTSVTNLYRENQVGDYSLTLIEKGD</sequence>
<accession>A0A941HT34</accession>
<protein>
    <submittedName>
        <fullName evidence="1">DUF3219 family protein</fullName>
    </submittedName>
</protein>
<dbReference type="InterPro" id="IPR021596">
    <property type="entry name" value="DUF3219"/>
</dbReference>
<dbReference type="EMBL" id="JAGSIE010000013">
    <property type="protein sequence ID" value="MBR7553552.1"/>
    <property type="molecule type" value="Genomic_DNA"/>
</dbReference>
<keyword evidence="2" id="KW-1185">Reference proteome</keyword>
<dbReference type="SUPFAM" id="SSF159173">
    <property type="entry name" value="YkvR-like"/>
    <property type="match status" value="1"/>
</dbReference>
<evidence type="ECO:0000313" key="2">
    <source>
        <dbReference type="Proteomes" id="UP000675431"/>
    </source>
</evidence>
<comment type="caution">
    <text evidence="1">The sequence shown here is derived from an EMBL/GenBank/DDBJ whole genome shotgun (WGS) entry which is preliminary data.</text>
</comment>
<proteinExistence type="predicted"/>
<dbReference type="InterPro" id="IPR023105">
    <property type="entry name" value="YkvR-like_sf"/>
</dbReference>
<dbReference type="AlphaFoldDB" id="A0A941HT34"/>
<dbReference type="Proteomes" id="UP000675431">
    <property type="component" value="Unassembled WGS sequence"/>
</dbReference>
<evidence type="ECO:0000313" key="1">
    <source>
        <dbReference type="EMBL" id="MBR7553552.1"/>
    </source>
</evidence>
<name>A0A941HT34_9BACI</name>
<dbReference type="RefSeq" id="WP_212368880.1">
    <property type="nucleotide sequence ID" value="NZ_JAGSIE010000013.1"/>
</dbReference>
<dbReference type="Pfam" id="PF11514">
    <property type="entry name" value="DUF3219"/>
    <property type="match status" value="1"/>
</dbReference>
<gene>
    <name evidence="1" type="ORF">KC820_05215</name>
</gene>
<organism evidence="1 2">
    <name type="scientific">Allobacillus saliphilus</name>
    <dbReference type="NCBI Taxonomy" id="2912308"/>
    <lineage>
        <taxon>Bacteria</taxon>
        <taxon>Bacillati</taxon>
        <taxon>Bacillota</taxon>
        <taxon>Bacilli</taxon>
        <taxon>Bacillales</taxon>
        <taxon>Bacillaceae</taxon>
        <taxon>Allobacillus</taxon>
    </lineage>
</organism>